<dbReference type="Pfam" id="PF05704">
    <property type="entry name" value="Caps_synth"/>
    <property type="match status" value="1"/>
</dbReference>
<gene>
    <name evidence="1" type="ORF">RM540_05510</name>
</gene>
<dbReference type="InterPro" id="IPR029044">
    <property type="entry name" value="Nucleotide-diphossugar_trans"/>
</dbReference>
<proteinExistence type="predicted"/>
<dbReference type="Proteomes" id="UP001267426">
    <property type="component" value="Unassembled WGS sequence"/>
</dbReference>
<dbReference type="SUPFAM" id="SSF53448">
    <property type="entry name" value="Nucleotide-diphospho-sugar transferases"/>
    <property type="match status" value="1"/>
</dbReference>
<accession>A0ABU3BPJ1</accession>
<name>A0ABU3BPJ1_9BACT</name>
<dbReference type="InterPro" id="IPR051706">
    <property type="entry name" value="Glycosyltransferase_domain"/>
</dbReference>
<dbReference type="Gene3D" id="3.90.550.20">
    <property type="match status" value="1"/>
</dbReference>
<reference evidence="1 2" key="1">
    <citation type="submission" date="2023-09" db="EMBL/GenBank/DDBJ databases">
        <authorList>
            <person name="Rey-Velasco X."/>
        </authorList>
    </citation>
    <scope>NUCLEOTIDE SEQUENCE [LARGE SCALE GENOMIC DNA]</scope>
    <source>
        <strain evidence="1 2">F394</strain>
    </source>
</reference>
<comment type="caution">
    <text evidence="1">The sequence shown here is derived from an EMBL/GenBank/DDBJ whole genome shotgun (WGS) entry which is preliminary data.</text>
</comment>
<sequence length="312" mass="34494">MAAETPLGPRRSLWNRVRHRRFVPRQMERDKAVRARLGLDTFVADWDALVARPDPGPVVPRRLWTMWDQGEAAAPPLVRAALDSWREVNPGWDVTVLDADTVGDWIEMPRLPRHVTRTAKSEVVRLRLLSRYGGAWADATAICLRPLDDWVDRAAASGRFAFARPQPARHLASWFLASQPADPVFEAWRRWCEPYITAPLKPAAYLWMHYTFEWLLREDPRAAAAWAGVPRLSARGPHVLQRALDGHLDASDLPTPAEAARLPMVKMSFKKGYTPGGVADVLAGWGLTAPPTVIDRAGETASNGGGAAAAAG</sequence>
<organism evidence="1 2">
    <name type="scientific">Rubrivirga litoralis</name>
    <dbReference type="NCBI Taxonomy" id="3075598"/>
    <lineage>
        <taxon>Bacteria</taxon>
        <taxon>Pseudomonadati</taxon>
        <taxon>Rhodothermota</taxon>
        <taxon>Rhodothermia</taxon>
        <taxon>Rhodothermales</taxon>
        <taxon>Rubricoccaceae</taxon>
        <taxon>Rubrivirga</taxon>
    </lineage>
</organism>
<dbReference type="PANTHER" id="PTHR32385">
    <property type="entry name" value="MANNOSYL PHOSPHORYLINOSITOL CERAMIDE SYNTHASE"/>
    <property type="match status" value="1"/>
</dbReference>
<dbReference type="RefSeq" id="WP_311662545.1">
    <property type="nucleotide sequence ID" value="NZ_JAVRHT010000009.1"/>
</dbReference>
<dbReference type="InterPro" id="IPR008441">
    <property type="entry name" value="AfumC-like_glycosyl_Trfase"/>
</dbReference>
<evidence type="ECO:0000313" key="1">
    <source>
        <dbReference type="EMBL" id="MDT0631202.1"/>
    </source>
</evidence>
<evidence type="ECO:0000313" key="2">
    <source>
        <dbReference type="Proteomes" id="UP001267426"/>
    </source>
</evidence>
<dbReference type="PANTHER" id="PTHR32385:SF22">
    <property type="entry name" value="MANNOSYL PHOSPHORYLINOSITOL CERAMIDE SYNTHASE SUR1"/>
    <property type="match status" value="1"/>
</dbReference>
<dbReference type="EMBL" id="JAVRHT010000009">
    <property type="protein sequence ID" value="MDT0631202.1"/>
    <property type="molecule type" value="Genomic_DNA"/>
</dbReference>
<protein>
    <submittedName>
        <fullName evidence="1">Capsular polysaccharide synthesis protein</fullName>
    </submittedName>
</protein>
<keyword evidence="2" id="KW-1185">Reference proteome</keyword>